<dbReference type="InterPro" id="IPR001789">
    <property type="entry name" value="Sig_transdc_resp-reg_receiver"/>
</dbReference>
<evidence type="ECO:0000313" key="5">
    <source>
        <dbReference type="EMBL" id="MDU8688067.1"/>
    </source>
</evidence>
<protein>
    <recommendedName>
        <fullName evidence="1">Stage 0 sporulation protein A homolog</fullName>
    </recommendedName>
</protein>
<feature type="domain" description="Response regulatory" evidence="4">
    <location>
        <begin position="26"/>
        <end position="91"/>
    </location>
</feature>
<dbReference type="EMBL" id="JAWHPR010000002">
    <property type="protein sequence ID" value="MDU8688067.1"/>
    <property type="molecule type" value="Genomic_DNA"/>
</dbReference>
<evidence type="ECO:0000256" key="2">
    <source>
        <dbReference type="ARBA" id="ARBA00023125"/>
    </source>
</evidence>
<dbReference type="Gene3D" id="1.10.10.10">
    <property type="entry name" value="Winged helix-like DNA-binding domain superfamily/Winged helix DNA-binding domain"/>
    <property type="match status" value="1"/>
</dbReference>
<accession>A0ABU3TXN7</accession>
<dbReference type="InterPro" id="IPR036388">
    <property type="entry name" value="WH-like_DNA-bd_sf"/>
</dbReference>
<dbReference type="RefSeq" id="WP_249237026.1">
    <property type="nucleotide sequence ID" value="NZ_CP094473.1"/>
</dbReference>
<dbReference type="SUPFAM" id="SSF46894">
    <property type="entry name" value="C-terminal effector domain of the bipartite response regulators"/>
    <property type="match status" value="1"/>
</dbReference>
<name>A0ABU3TXN7_9FIRM</name>
<reference evidence="5 6" key="1">
    <citation type="submission" date="2023-10" db="EMBL/GenBank/DDBJ databases">
        <title>Host Genetic Regulation of Human Gut Microbial Structural Variation.</title>
        <authorList>
            <person name="Harmsen H.J.M."/>
        </authorList>
    </citation>
    <scope>NUCLEOTIDE SEQUENCE [LARGE SCALE GENOMIC DNA]</scope>
    <source>
        <strain evidence="5 6">HTF-F</strain>
    </source>
</reference>
<evidence type="ECO:0000256" key="1">
    <source>
        <dbReference type="ARBA" id="ARBA00018672"/>
    </source>
</evidence>
<dbReference type="Proteomes" id="UP001263246">
    <property type="component" value="Unassembled WGS sequence"/>
</dbReference>
<comment type="function">
    <text evidence="3">May play the central regulatory role in sporulation. It may be an element of the effector pathway responsible for the activation of sporulation genes in response to nutritional stress. Spo0A may act in concert with spo0H (a sigma factor) to control the expression of some genes that are critical to the sporulation process.</text>
</comment>
<organism evidence="5 6">
    <name type="scientific">Faecalibacterium wellingii</name>
    <dbReference type="NCBI Taxonomy" id="2929491"/>
    <lineage>
        <taxon>Bacteria</taxon>
        <taxon>Bacillati</taxon>
        <taxon>Bacillota</taxon>
        <taxon>Clostridia</taxon>
        <taxon>Eubacteriales</taxon>
        <taxon>Oscillospiraceae</taxon>
        <taxon>Faecalibacterium</taxon>
    </lineage>
</organism>
<evidence type="ECO:0000313" key="6">
    <source>
        <dbReference type="Proteomes" id="UP001263246"/>
    </source>
</evidence>
<evidence type="ECO:0000256" key="3">
    <source>
        <dbReference type="ARBA" id="ARBA00024867"/>
    </source>
</evidence>
<evidence type="ECO:0000259" key="4">
    <source>
        <dbReference type="Pfam" id="PF00072"/>
    </source>
</evidence>
<comment type="caution">
    <text evidence="5">The sequence shown here is derived from an EMBL/GenBank/DDBJ whole genome shotgun (WGS) entry which is preliminary data.</text>
</comment>
<dbReference type="InterPro" id="IPR011006">
    <property type="entry name" value="CheY-like_superfamily"/>
</dbReference>
<keyword evidence="6" id="KW-1185">Reference proteome</keyword>
<keyword evidence="2" id="KW-0238">DNA-binding</keyword>
<gene>
    <name evidence="5" type="ORF">RX402_04790</name>
</gene>
<dbReference type="SUPFAM" id="SSF52172">
    <property type="entry name" value="CheY-like"/>
    <property type="match status" value="1"/>
</dbReference>
<proteinExistence type="predicted"/>
<dbReference type="Gene3D" id="3.40.50.2300">
    <property type="match status" value="1"/>
</dbReference>
<dbReference type="Pfam" id="PF00072">
    <property type="entry name" value="Response_reg"/>
    <property type="match status" value="1"/>
</dbReference>
<sequence length="245" mass="28014">MENENTDRTLQIALGSYDRKELRVQKNYIQEQCAGSECTCFQNGSRLLEQLQQGRRFDAVILCSQLEDMSGLELLTELRTTEARPPVLMIDEARRQNSSILCPESGEGLCYVGRAELRSLLWELYRMPVRQNRQMERRYQELYEGWGIRQPDVNSSYLSSAVSVVYGTVQKLAIRKEILQAVGEQYEVSVSAVDSGIRRMVDQLEARPTAKWLAFKDESGFADEKPTTGKLIYAVKNYLQHQKGG</sequence>
<dbReference type="InterPro" id="IPR016032">
    <property type="entry name" value="Sig_transdc_resp-reg_C-effctor"/>
</dbReference>